<evidence type="ECO:0000313" key="6">
    <source>
        <dbReference type="EMBL" id="SNW04628.1"/>
    </source>
</evidence>
<reference evidence="5" key="4">
    <citation type="submission" date="2024-05" db="EMBL/GenBank/DDBJ databases">
        <authorList>
            <person name="Sun Q."/>
            <person name="Sedlacek I."/>
        </authorList>
    </citation>
    <scope>NUCLEOTIDE SEQUENCE</scope>
    <source>
        <strain evidence="5">CCM 4175</strain>
    </source>
</reference>
<dbReference type="InterPro" id="IPR019819">
    <property type="entry name" value="Carboxylesterase_B_CS"/>
</dbReference>
<evidence type="ECO:0000259" key="4">
    <source>
        <dbReference type="Pfam" id="PF00135"/>
    </source>
</evidence>
<dbReference type="GO" id="GO:0052689">
    <property type="term" value="F:carboxylic ester hydrolase activity"/>
    <property type="evidence" value="ECO:0007669"/>
    <property type="project" value="TreeGrafter"/>
</dbReference>
<dbReference type="RefSeq" id="WP_095118029.1">
    <property type="nucleotide sequence ID" value="NZ_BMCB01000002.1"/>
</dbReference>
<name>A0A240CC46_9STAP</name>
<evidence type="ECO:0000256" key="3">
    <source>
        <dbReference type="RuleBase" id="RU361235"/>
    </source>
</evidence>
<dbReference type="PANTHER" id="PTHR43918">
    <property type="entry name" value="ACETYLCHOLINESTERASE"/>
    <property type="match status" value="1"/>
</dbReference>
<feature type="domain" description="Carboxylesterase type B" evidence="4">
    <location>
        <begin position="3"/>
        <end position="437"/>
    </location>
</feature>
<reference evidence="8" key="3">
    <citation type="journal article" date="2019" name="Int. J. Syst. Evol. Microbiol.">
        <title>The Global Catalogue of Microorganisms (GCM) 10K type strain sequencing project: providing services to taxonomists for standard genome sequencing and annotation.</title>
        <authorList>
            <consortium name="The Broad Institute Genomics Platform"/>
            <consortium name="The Broad Institute Genome Sequencing Center for Infectious Disease"/>
            <person name="Wu L."/>
            <person name="Ma J."/>
        </authorList>
    </citation>
    <scope>NUCLEOTIDE SEQUENCE [LARGE SCALE GENOMIC DNA]</scope>
    <source>
        <strain evidence="8">CCM 4175</strain>
    </source>
</reference>
<proteinExistence type="inferred from homology"/>
<dbReference type="PROSITE" id="PS00122">
    <property type="entry name" value="CARBOXYLESTERASE_B_1"/>
    <property type="match status" value="1"/>
</dbReference>
<sequence length="446" mass="50624">MVVIRTTLGKIQGVQHEQSDSFKGIPYALPPIGKRRFRHAELWTQSWEGVRDARRFSAIPVQPPNTLESFFSTHHQTYEQSEDCLTLNIWRPNQHSKDAPLPVLLYFYGGSFINGHSTQDLYQPKAIVEQQPVIVVTCNYRLGALGFLDWSAINAAWNSNNGLSDQICALRWVHQHINAFGGDPTRITLVGQSAGAMSIQALLQLPSVQPLVNNAVLMSGILQPDTAEYAKQKAQTFQALKTNIASETSWETLSSETILQLMAQHQAQYGKSKGLELLYQPVNTETMPIQANAPLPCPIWMGVTSAEGDIYIKNEHKKLDTKQFQKVTTRAGLPKPATHDIQTAQQQRDYITHHYFHRPFQAYLKTLKQHTDVYTYIFDWVHPTHTSYQSAYHILDILFWFGRLDIMTAQGATVNAHDIQLSQQMIQDLSTFAHTSQLPEKHHHYN</sequence>
<protein>
    <recommendedName>
        <fullName evidence="3">Carboxylic ester hydrolase</fullName>
        <ecNumber evidence="3">3.1.1.-</ecNumber>
    </recommendedName>
</protein>
<dbReference type="EMBL" id="BMCB01000002">
    <property type="protein sequence ID" value="GGA83338.1"/>
    <property type="molecule type" value="Genomic_DNA"/>
</dbReference>
<reference evidence="5" key="1">
    <citation type="journal article" date="2014" name="Int. J. Syst. Evol. Microbiol.">
        <title>Complete genome of a new Firmicutes species belonging to the dominant human colonic microbiota ('Ruminococcus bicirculans') reveals two chromosomes and a selective capacity to utilize plant glucans.</title>
        <authorList>
            <consortium name="NISC Comparative Sequencing Program"/>
            <person name="Wegmann U."/>
            <person name="Louis P."/>
            <person name="Goesmann A."/>
            <person name="Henrissat B."/>
            <person name="Duncan S.H."/>
            <person name="Flint H.J."/>
        </authorList>
    </citation>
    <scope>NUCLEOTIDE SEQUENCE</scope>
    <source>
        <strain evidence="5">CCM 4175</strain>
    </source>
</reference>
<keyword evidence="2 3" id="KW-0378">Hydrolase</keyword>
<dbReference type="InterPro" id="IPR002018">
    <property type="entry name" value="CarbesteraseB"/>
</dbReference>
<dbReference type="Proteomes" id="UP000652995">
    <property type="component" value="Unassembled WGS sequence"/>
</dbReference>
<evidence type="ECO:0000256" key="2">
    <source>
        <dbReference type="ARBA" id="ARBA00022801"/>
    </source>
</evidence>
<dbReference type="Proteomes" id="UP000243706">
    <property type="component" value="Chromosome 1"/>
</dbReference>
<dbReference type="Gene3D" id="3.40.50.1820">
    <property type="entry name" value="alpha/beta hydrolase"/>
    <property type="match status" value="1"/>
</dbReference>
<dbReference type="OrthoDB" id="9775851at2"/>
<dbReference type="InterPro" id="IPR029058">
    <property type="entry name" value="AB_hydrolase_fold"/>
</dbReference>
<evidence type="ECO:0000313" key="5">
    <source>
        <dbReference type="EMBL" id="GGA83338.1"/>
    </source>
</evidence>
<dbReference type="Pfam" id="PF00135">
    <property type="entry name" value="COesterase"/>
    <property type="match status" value="1"/>
</dbReference>
<organism evidence="6 7">
    <name type="scientific">Staphylococcus muscae</name>
    <dbReference type="NCBI Taxonomy" id="1294"/>
    <lineage>
        <taxon>Bacteria</taxon>
        <taxon>Bacillati</taxon>
        <taxon>Bacillota</taxon>
        <taxon>Bacilli</taxon>
        <taxon>Bacillales</taxon>
        <taxon>Staphylococcaceae</taxon>
        <taxon>Staphylococcus</taxon>
    </lineage>
</organism>
<dbReference type="AlphaFoldDB" id="A0A240CC46"/>
<gene>
    <name evidence="6" type="primary">pnbA</name>
    <name evidence="5" type="ORF">GCM10007183_04420</name>
    <name evidence="6" type="ORF">SAMEA4412661_02051</name>
</gene>
<reference evidence="6 7" key="2">
    <citation type="submission" date="2017-06" db="EMBL/GenBank/DDBJ databases">
        <authorList>
            <consortium name="Pathogen Informatics"/>
        </authorList>
    </citation>
    <scope>NUCLEOTIDE SEQUENCE [LARGE SCALE GENOMIC DNA]</scope>
    <source>
        <strain evidence="6 7">NCTC13833</strain>
    </source>
</reference>
<dbReference type="SUPFAM" id="SSF53474">
    <property type="entry name" value="alpha/beta-Hydrolases"/>
    <property type="match status" value="1"/>
</dbReference>
<evidence type="ECO:0000313" key="8">
    <source>
        <dbReference type="Proteomes" id="UP000652995"/>
    </source>
</evidence>
<dbReference type="EC" id="3.1.1.-" evidence="3"/>
<dbReference type="PANTHER" id="PTHR43918:SF4">
    <property type="entry name" value="CARBOXYLIC ESTER HYDROLASE"/>
    <property type="match status" value="1"/>
</dbReference>
<dbReference type="PROSITE" id="PS00941">
    <property type="entry name" value="CARBOXYLESTERASE_B_2"/>
    <property type="match status" value="1"/>
</dbReference>
<dbReference type="EMBL" id="LT906464">
    <property type="protein sequence ID" value="SNW04628.1"/>
    <property type="molecule type" value="Genomic_DNA"/>
</dbReference>
<evidence type="ECO:0000256" key="1">
    <source>
        <dbReference type="ARBA" id="ARBA00005964"/>
    </source>
</evidence>
<keyword evidence="8" id="KW-1185">Reference proteome</keyword>
<dbReference type="InterPro" id="IPR050654">
    <property type="entry name" value="AChE-related_enzymes"/>
</dbReference>
<accession>A0A240CC46</accession>
<comment type="similarity">
    <text evidence="1 3">Belongs to the type-B carboxylesterase/lipase family.</text>
</comment>
<dbReference type="KEGG" id="smus:C7J88_06875"/>
<evidence type="ECO:0000313" key="7">
    <source>
        <dbReference type="Proteomes" id="UP000243706"/>
    </source>
</evidence>
<dbReference type="InterPro" id="IPR019826">
    <property type="entry name" value="Carboxylesterase_B_AS"/>
</dbReference>